<keyword evidence="2" id="KW-1185">Reference proteome</keyword>
<gene>
    <name evidence="1" type="ORF">IMCC3135_22535</name>
</gene>
<name>A0A2Z2P233_9GAMM</name>
<dbReference type="OrthoDB" id="9815657at2"/>
<protein>
    <submittedName>
        <fullName evidence="1">Uncharacterized protein</fullName>
    </submittedName>
</protein>
<proteinExistence type="predicted"/>
<evidence type="ECO:0000313" key="1">
    <source>
        <dbReference type="EMBL" id="ASJ74577.1"/>
    </source>
</evidence>
<evidence type="ECO:0000313" key="2">
    <source>
        <dbReference type="Proteomes" id="UP000250079"/>
    </source>
</evidence>
<dbReference type="EMBL" id="CP018632">
    <property type="protein sequence ID" value="ASJ74577.1"/>
    <property type="molecule type" value="Genomic_DNA"/>
</dbReference>
<sequence>MSGGAGAASGYPFNISANGSVIAFTGSYAGEELRTVTELGQSSSPVNTSTCDGQTFPGNDPEVSGDGRFVVFGSMGYVHDRLTGETRQLDFGRTESEGRVMRTGVEDISDDGGEIVFTSGSASLVANDTNSQLDVFVHARDSIPDYMSTPTEFVLADNVWEMLSLPCPMPPDLTVDDVFGDDIPGEYGASWIVYTHDPLVPNAYTDITASGRLEPGQGFWITQISGNVVTLDLPRSINDLHPVTSTACADSHGCYEIELSGNADAEITWNMVGNPFSYGEELQFDELRAQSEGGICADDSGCSLTEAYDKSLIFDVFYNYNSQTQLYDEVSVGDSFSPWQGFWVGALEGVNSTQAGLLLPFAK</sequence>
<reference evidence="1 2" key="1">
    <citation type="submission" date="2016-12" db="EMBL/GenBank/DDBJ databases">
        <authorList>
            <person name="Song W.-J."/>
            <person name="Kurnit D.M."/>
        </authorList>
    </citation>
    <scope>NUCLEOTIDE SEQUENCE [LARGE SCALE GENOMIC DNA]</scope>
    <source>
        <strain evidence="1 2">IMCC3135</strain>
    </source>
</reference>
<dbReference type="KEGG" id="gai:IMCC3135_22535"/>
<dbReference type="Proteomes" id="UP000250079">
    <property type="component" value="Chromosome"/>
</dbReference>
<dbReference type="SUPFAM" id="SSF82171">
    <property type="entry name" value="DPP6 N-terminal domain-like"/>
    <property type="match status" value="1"/>
</dbReference>
<dbReference type="AlphaFoldDB" id="A0A2Z2P233"/>
<accession>A0A2Z2P233</accession>
<dbReference type="RefSeq" id="WP_088919594.1">
    <property type="nucleotide sequence ID" value="NZ_CP018632.1"/>
</dbReference>
<organism evidence="1 2">
    <name type="scientific">Granulosicoccus antarcticus IMCC3135</name>
    <dbReference type="NCBI Taxonomy" id="1192854"/>
    <lineage>
        <taxon>Bacteria</taxon>
        <taxon>Pseudomonadati</taxon>
        <taxon>Pseudomonadota</taxon>
        <taxon>Gammaproteobacteria</taxon>
        <taxon>Chromatiales</taxon>
        <taxon>Granulosicoccaceae</taxon>
        <taxon>Granulosicoccus</taxon>
    </lineage>
</organism>